<evidence type="ECO:0000256" key="9">
    <source>
        <dbReference type="SAM" id="Phobius"/>
    </source>
</evidence>
<protein>
    <recommendedName>
        <fullName evidence="3">Transmembrane protein 186</fullName>
    </recommendedName>
</protein>
<dbReference type="PANTHER" id="PTHR13603:SF1">
    <property type="entry name" value="TRANSMEMBRANE PROTEIN 186"/>
    <property type="match status" value="1"/>
</dbReference>
<dbReference type="InterPro" id="IPR026571">
    <property type="entry name" value="Tmem186"/>
</dbReference>
<accession>A0AAN5IC97</accession>
<keyword evidence="7" id="KW-0496">Mitochondrion</keyword>
<evidence type="ECO:0000256" key="6">
    <source>
        <dbReference type="ARBA" id="ARBA00022989"/>
    </source>
</evidence>
<keyword evidence="11" id="KW-1185">Reference proteome</keyword>
<keyword evidence="5" id="KW-0999">Mitochondrion inner membrane</keyword>
<proteinExistence type="inferred from homology"/>
<evidence type="ECO:0000256" key="8">
    <source>
        <dbReference type="ARBA" id="ARBA00023136"/>
    </source>
</evidence>
<feature type="transmembrane region" description="Helical" evidence="9">
    <location>
        <begin position="150"/>
        <end position="172"/>
    </location>
</feature>
<feature type="non-terminal residue" evidence="10">
    <location>
        <position position="1"/>
    </location>
</feature>
<evidence type="ECO:0000256" key="5">
    <source>
        <dbReference type="ARBA" id="ARBA00022792"/>
    </source>
</evidence>
<comment type="subcellular location">
    <subcellularLocation>
        <location evidence="1">Mitochondrion inner membrane</location>
        <topology evidence="1">Multi-pass membrane protein</topology>
    </subcellularLocation>
</comment>
<dbReference type="EMBL" id="BTRK01000006">
    <property type="protein sequence ID" value="GMR59354.1"/>
    <property type="molecule type" value="Genomic_DNA"/>
</dbReference>
<organism evidence="10 11">
    <name type="scientific">Pristionchus mayeri</name>
    <dbReference type="NCBI Taxonomy" id="1317129"/>
    <lineage>
        <taxon>Eukaryota</taxon>
        <taxon>Metazoa</taxon>
        <taxon>Ecdysozoa</taxon>
        <taxon>Nematoda</taxon>
        <taxon>Chromadorea</taxon>
        <taxon>Rhabditida</taxon>
        <taxon>Rhabditina</taxon>
        <taxon>Diplogasteromorpha</taxon>
        <taxon>Diplogasteroidea</taxon>
        <taxon>Neodiplogasteridae</taxon>
        <taxon>Pristionchus</taxon>
    </lineage>
</organism>
<name>A0AAN5IC97_9BILA</name>
<keyword evidence="6 9" id="KW-1133">Transmembrane helix</keyword>
<evidence type="ECO:0000256" key="1">
    <source>
        <dbReference type="ARBA" id="ARBA00004448"/>
    </source>
</evidence>
<evidence type="ECO:0000256" key="4">
    <source>
        <dbReference type="ARBA" id="ARBA00022692"/>
    </source>
</evidence>
<reference evidence="11" key="1">
    <citation type="submission" date="2022-10" db="EMBL/GenBank/DDBJ databases">
        <title>Genome assembly of Pristionchus species.</title>
        <authorList>
            <person name="Yoshida K."/>
            <person name="Sommer R.J."/>
        </authorList>
    </citation>
    <scope>NUCLEOTIDE SEQUENCE [LARGE SCALE GENOMIC DNA]</scope>
    <source>
        <strain evidence="11">RS5460</strain>
    </source>
</reference>
<dbReference type="AlphaFoldDB" id="A0AAN5IC97"/>
<dbReference type="PANTHER" id="PTHR13603">
    <property type="entry name" value="TRANSMEMBRANE PROTEIN 186"/>
    <property type="match status" value="1"/>
</dbReference>
<evidence type="ECO:0000256" key="7">
    <source>
        <dbReference type="ARBA" id="ARBA00023128"/>
    </source>
</evidence>
<keyword evidence="8 9" id="KW-0472">Membrane</keyword>
<comment type="similarity">
    <text evidence="2">Belongs to the TMEM186 family.</text>
</comment>
<dbReference type="Proteomes" id="UP001328107">
    <property type="component" value="Unassembled WGS sequence"/>
</dbReference>
<evidence type="ECO:0000313" key="11">
    <source>
        <dbReference type="Proteomes" id="UP001328107"/>
    </source>
</evidence>
<feature type="transmembrane region" description="Helical" evidence="9">
    <location>
        <begin position="124"/>
        <end position="144"/>
    </location>
</feature>
<sequence>RMVMLPAGLVLGKAILNAVQNRGAQHTAVKLAARSSALIVGEERVRRVEKRWMMGGGGALTSRVNPYEKTEIRNRLGGTSVRMLHKQAEREAADLKEALEKERWLPIYRFEGIRLGVLLARAKLVQTIASLLYLPYSTFGLLTGTTDEGTFMVTLALAVAAPLLLAVFSRYLNRLVGVISMNESNEYVRIGYLTFWGSRRNVHVEVADIIPISENSSEKDQIVKLQWYSSGNDFLFLSTRNCQIVDEERAHILFGDLNVFHTYKSL</sequence>
<dbReference type="GO" id="GO:0005743">
    <property type="term" value="C:mitochondrial inner membrane"/>
    <property type="evidence" value="ECO:0007669"/>
    <property type="project" value="UniProtKB-SubCell"/>
</dbReference>
<evidence type="ECO:0000256" key="2">
    <source>
        <dbReference type="ARBA" id="ARBA00007020"/>
    </source>
</evidence>
<keyword evidence="4 9" id="KW-0812">Transmembrane</keyword>
<comment type="caution">
    <text evidence="10">The sequence shown here is derived from an EMBL/GenBank/DDBJ whole genome shotgun (WGS) entry which is preliminary data.</text>
</comment>
<evidence type="ECO:0000256" key="3">
    <source>
        <dbReference type="ARBA" id="ARBA00014604"/>
    </source>
</evidence>
<gene>
    <name evidence="10" type="ORF">PMAYCL1PPCAC_29549</name>
</gene>
<evidence type="ECO:0000313" key="10">
    <source>
        <dbReference type="EMBL" id="GMR59354.1"/>
    </source>
</evidence>